<dbReference type="Proteomes" id="UP001152795">
    <property type="component" value="Unassembled WGS sequence"/>
</dbReference>
<comment type="caution">
    <text evidence="2">The sequence shown here is derived from an EMBL/GenBank/DDBJ whole genome shotgun (WGS) entry which is preliminary data.</text>
</comment>
<feature type="region of interest" description="Disordered" evidence="1">
    <location>
        <begin position="38"/>
        <end position="59"/>
    </location>
</feature>
<reference evidence="2" key="1">
    <citation type="submission" date="2020-04" db="EMBL/GenBank/DDBJ databases">
        <authorList>
            <person name="Alioto T."/>
            <person name="Alioto T."/>
            <person name="Gomez Garrido J."/>
        </authorList>
    </citation>
    <scope>NUCLEOTIDE SEQUENCE</scope>
    <source>
        <strain evidence="2">A484AB</strain>
    </source>
</reference>
<dbReference type="EMBL" id="CACRXK020009635">
    <property type="protein sequence ID" value="CAB4017634.1"/>
    <property type="molecule type" value="Genomic_DNA"/>
</dbReference>
<evidence type="ECO:0000313" key="3">
    <source>
        <dbReference type="Proteomes" id="UP001152795"/>
    </source>
</evidence>
<feature type="compositionally biased region" description="Acidic residues" evidence="1">
    <location>
        <begin position="42"/>
        <end position="57"/>
    </location>
</feature>
<sequence>MKTFNIDDARKHHELLYLLQEHKKDMEQLMQQLSNMEKQLTDGDDPTEVESDEEIGDEVPGPKAIAEKLDHDNIKVLIEQYLAGEDKLDLLVWEMTELDSSDPMVETEDMLDREQKDDQEHKAYGRDINKCKTLLVGDQGTNKIIRSVKQNHSQHMSGQQRSEAICMRFAKRQFMCVSQHVMKRVKVTDAAFDDKKFQYQNLNRIDEAVRDISMAYGLAAVQEFIASEMLPSKDALDAHEQKHGNHHELLLNLFKDWIEKNSSNPQFQYHCQLITLFGPLRQLYLTSVKCGNGIGREPVWMLMLPLFAQLQKRNYWT</sequence>
<protein>
    <submittedName>
        <fullName evidence="2">Ankyrin repeat domain-containing 12</fullName>
    </submittedName>
</protein>
<dbReference type="OrthoDB" id="10579328at2759"/>
<accession>A0A7D9EW54</accession>
<organism evidence="2 3">
    <name type="scientific">Paramuricea clavata</name>
    <name type="common">Red gorgonian</name>
    <name type="synonym">Violescent sea-whip</name>
    <dbReference type="NCBI Taxonomy" id="317549"/>
    <lineage>
        <taxon>Eukaryota</taxon>
        <taxon>Metazoa</taxon>
        <taxon>Cnidaria</taxon>
        <taxon>Anthozoa</taxon>
        <taxon>Octocorallia</taxon>
        <taxon>Malacalcyonacea</taxon>
        <taxon>Plexauridae</taxon>
        <taxon>Paramuricea</taxon>
    </lineage>
</organism>
<keyword evidence="3" id="KW-1185">Reference proteome</keyword>
<proteinExistence type="predicted"/>
<name>A0A7D9EW54_PARCT</name>
<evidence type="ECO:0000313" key="2">
    <source>
        <dbReference type="EMBL" id="CAB4017634.1"/>
    </source>
</evidence>
<evidence type="ECO:0000256" key="1">
    <source>
        <dbReference type="SAM" id="MobiDB-lite"/>
    </source>
</evidence>
<dbReference type="AlphaFoldDB" id="A0A7D9EW54"/>
<gene>
    <name evidence="2" type="ORF">PACLA_8A028933</name>
</gene>